<evidence type="ECO:0000256" key="13">
    <source>
        <dbReference type="SAM" id="MobiDB-lite"/>
    </source>
</evidence>
<dbReference type="InterPro" id="IPR029061">
    <property type="entry name" value="THDP-binding"/>
</dbReference>
<evidence type="ECO:0000256" key="6">
    <source>
        <dbReference type="ARBA" id="ARBA00013150"/>
    </source>
</evidence>
<dbReference type="InterPro" id="IPR005477">
    <property type="entry name" value="Dxylulose-5-P_synthase"/>
</dbReference>
<evidence type="ECO:0000256" key="1">
    <source>
        <dbReference type="ARBA" id="ARBA00001946"/>
    </source>
</evidence>
<dbReference type="GO" id="GO:0046872">
    <property type="term" value="F:metal ion binding"/>
    <property type="evidence" value="ECO:0007669"/>
    <property type="project" value="UniProtKB-KW"/>
</dbReference>
<dbReference type="PROSITE" id="PS00802">
    <property type="entry name" value="TRANSKETOLASE_2"/>
    <property type="match status" value="2"/>
</dbReference>
<keyword evidence="16" id="KW-1185">Reference proteome</keyword>
<dbReference type="NCBIfam" id="NF003933">
    <property type="entry name" value="PRK05444.2-2"/>
    <property type="match status" value="2"/>
</dbReference>
<comment type="subunit">
    <text evidence="5">Homodimer.</text>
</comment>
<dbReference type="SUPFAM" id="SSF52518">
    <property type="entry name" value="Thiamin diphosphate-binding fold (THDP-binding)"/>
    <property type="match status" value="4"/>
</dbReference>
<comment type="cofactor">
    <cofactor evidence="2">
        <name>thiamine diphosphate</name>
        <dbReference type="ChEBI" id="CHEBI:58937"/>
    </cofactor>
</comment>
<evidence type="ECO:0000256" key="12">
    <source>
        <dbReference type="ARBA" id="ARBA00023229"/>
    </source>
</evidence>
<gene>
    <name evidence="15" type="ORF">SSX86_005137</name>
</gene>
<evidence type="ECO:0000256" key="9">
    <source>
        <dbReference type="ARBA" id="ARBA00022842"/>
    </source>
</evidence>
<dbReference type="SMART" id="SM00861">
    <property type="entry name" value="Transket_pyr"/>
    <property type="match status" value="2"/>
</dbReference>
<dbReference type="Pfam" id="PF02780">
    <property type="entry name" value="Transketolase_C"/>
    <property type="match status" value="1"/>
</dbReference>
<evidence type="ECO:0000256" key="3">
    <source>
        <dbReference type="ARBA" id="ARBA00004980"/>
    </source>
</evidence>
<keyword evidence="8" id="KW-0479">Metal-binding</keyword>
<evidence type="ECO:0000256" key="2">
    <source>
        <dbReference type="ARBA" id="ARBA00001964"/>
    </source>
</evidence>
<dbReference type="InterPro" id="IPR020826">
    <property type="entry name" value="Transketolase_BS"/>
</dbReference>
<keyword evidence="12" id="KW-0414">Isoprene biosynthesis</keyword>
<dbReference type="InterPro" id="IPR009014">
    <property type="entry name" value="Transketo_C/PFOR_II"/>
</dbReference>
<dbReference type="PANTHER" id="PTHR43322:SF6">
    <property type="entry name" value="1-DEOXY-D-XYLULOSE-5-PHOSPHATE SYNTHASE"/>
    <property type="match status" value="1"/>
</dbReference>
<dbReference type="Pfam" id="PF13292">
    <property type="entry name" value="DXP_synthase_N"/>
    <property type="match status" value="2"/>
</dbReference>
<comment type="similarity">
    <text evidence="4">Belongs to the transketolase family. DXPS subfamily.</text>
</comment>
<evidence type="ECO:0000313" key="15">
    <source>
        <dbReference type="EMBL" id="KAK9076803.1"/>
    </source>
</evidence>
<dbReference type="FunFam" id="3.40.50.920:FF:000002">
    <property type="entry name" value="1-deoxy-D-xylulose-5-phosphate synthase"/>
    <property type="match status" value="1"/>
</dbReference>
<evidence type="ECO:0000256" key="5">
    <source>
        <dbReference type="ARBA" id="ARBA00011738"/>
    </source>
</evidence>
<dbReference type="CDD" id="cd02007">
    <property type="entry name" value="TPP_DXS"/>
    <property type="match status" value="2"/>
</dbReference>
<dbReference type="InterPro" id="IPR033248">
    <property type="entry name" value="Transketolase_C"/>
</dbReference>
<comment type="pathway">
    <text evidence="3">Metabolic intermediate biosynthesis; 1-deoxy-D-xylulose 5-phosphate biosynthesis; 1-deoxy-D-xylulose 5-phosphate from D-glyceraldehyde 3-phosphate and pyruvate: step 1/1.</text>
</comment>
<dbReference type="GO" id="GO:0019288">
    <property type="term" value="P:isopentenyl diphosphate biosynthetic process, methylerythritol 4-phosphate pathway"/>
    <property type="evidence" value="ECO:0007669"/>
    <property type="project" value="UniProtKB-ARBA"/>
</dbReference>
<dbReference type="GO" id="GO:0009228">
    <property type="term" value="P:thiamine biosynthetic process"/>
    <property type="evidence" value="ECO:0007669"/>
    <property type="project" value="UniProtKB-KW"/>
</dbReference>
<evidence type="ECO:0000256" key="4">
    <source>
        <dbReference type="ARBA" id="ARBA00011081"/>
    </source>
</evidence>
<dbReference type="PANTHER" id="PTHR43322">
    <property type="entry name" value="1-D-DEOXYXYLULOSE 5-PHOSPHATE SYNTHASE-RELATED"/>
    <property type="match status" value="1"/>
</dbReference>
<dbReference type="HAMAP" id="MF_00315">
    <property type="entry name" value="DXP_synth"/>
    <property type="match status" value="2"/>
</dbReference>
<evidence type="ECO:0000256" key="8">
    <source>
        <dbReference type="ARBA" id="ARBA00022723"/>
    </source>
</evidence>
<keyword evidence="11" id="KW-0786">Thiamine pyrophosphate</keyword>
<dbReference type="InterPro" id="IPR005475">
    <property type="entry name" value="Transketolase-like_Pyr-bd"/>
</dbReference>
<comment type="caution">
    <text evidence="15">The sequence shown here is derived from an EMBL/GenBank/DDBJ whole genome shotgun (WGS) entry which is preliminary data.</text>
</comment>
<organism evidence="15 16">
    <name type="scientific">Deinandra increscens subsp. villosa</name>
    <dbReference type="NCBI Taxonomy" id="3103831"/>
    <lineage>
        <taxon>Eukaryota</taxon>
        <taxon>Viridiplantae</taxon>
        <taxon>Streptophyta</taxon>
        <taxon>Embryophyta</taxon>
        <taxon>Tracheophyta</taxon>
        <taxon>Spermatophyta</taxon>
        <taxon>Magnoliopsida</taxon>
        <taxon>eudicotyledons</taxon>
        <taxon>Gunneridae</taxon>
        <taxon>Pentapetalae</taxon>
        <taxon>asterids</taxon>
        <taxon>campanulids</taxon>
        <taxon>Asterales</taxon>
        <taxon>Asteraceae</taxon>
        <taxon>Asteroideae</taxon>
        <taxon>Heliantheae alliance</taxon>
        <taxon>Madieae</taxon>
        <taxon>Madiinae</taxon>
        <taxon>Deinandra</taxon>
    </lineage>
</organism>
<proteinExistence type="inferred from homology"/>
<accession>A0AAP0DPF5</accession>
<reference evidence="15 16" key="1">
    <citation type="submission" date="2024-04" db="EMBL/GenBank/DDBJ databases">
        <title>The reference genome of an endangered Asteraceae, Deinandra increscens subsp. villosa, native to the Central Coast of California.</title>
        <authorList>
            <person name="Guilliams M."/>
            <person name="Hasenstab-Lehman K."/>
            <person name="Meyer R."/>
            <person name="Mcevoy S."/>
        </authorList>
    </citation>
    <scope>NUCLEOTIDE SEQUENCE [LARGE SCALE GENOMIC DNA]</scope>
    <source>
        <tissue evidence="15">Leaf</tissue>
    </source>
</reference>
<dbReference type="NCBIfam" id="TIGR00204">
    <property type="entry name" value="dxs"/>
    <property type="match status" value="2"/>
</dbReference>
<evidence type="ECO:0000256" key="10">
    <source>
        <dbReference type="ARBA" id="ARBA00022977"/>
    </source>
</evidence>
<dbReference type="EC" id="2.2.1.7" evidence="6"/>
<protein>
    <recommendedName>
        <fullName evidence="6">1-deoxy-D-xylulose-5-phosphate synthase</fullName>
        <ecNumber evidence="6">2.2.1.7</ecNumber>
    </recommendedName>
</protein>
<keyword evidence="10" id="KW-0784">Thiamine biosynthesis</keyword>
<feature type="compositionally biased region" description="Polar residues" evidence="13">
    <location>
        <begin position="22"/>
        <end position="38"/>
    </location>
</feature>
<dbReference type="GO" id="GO:0016114">
    <property type="term" value="P:terpenoid biosynthetic process"/>
    <property type="evidence" value="ECO:0007669"/>
    <property type="project" value="InterPro"/>
</dbReference>
<keyword evidence="9" id="KW-0460">Magnesium</keyword>
<feature type="domain" description="Transketolase-like pyrimidine-binding" evidence="14">
    <location>
        <begin position="406"/>
        <end position="571"/>
    </location>
</feature>
<dbReference type="CDD" id="cd07033">
    <property type="entry name" value="TPP_PYR_DXS_TK_like"/>
    <property type="match status" value="2"/>
</dbReference>
<dbReference type="Gene3D" id="3.40.50.970">
    <property type="match status" value="4"/>
</dbReference>
<dbReference type="GO" id="GO:0008661">
    <property type="term" value="F:1-deoxy-D-xylulose-5-phosphate synthase activity"/>
    <property type="evidence" value="ECO:0007669"/>
    <property type="project" value="UniProtKB-EC"/>
</dbReference>
<sequence>MGSCGALKGLLTLSPLAKDGRSSSLSNPTLSNRFANTTEQSNKRKFMGIVAVAKENETAHIQKVNGGPASILKYSGEKPETPILDTINGPINMKTLDVEELETLANELREEIVYTVSKIGGHLSSNLGVAELTVSLHHVFDTPQDKIIWDVGHQSYPHKILTGRRSRMGTIRQTGGLAGFPKRDESKHDAFGAGHSSTSISAGLGMAVGRDLLGKNNHVIAVIGDGAMTAGQAYEAMNNAGFLDSNLIIVLNDNRQVSLPTANLDGPTPPVGALSRSLTRLQTSRKFRELREVVKGVTKKLGDQTHEVAAKMDSYMRGMVGGHGACMFDDLGLYYVGPVDGHNVEDLVYVFNKIKSMPNSGPVLIHVITEKGKGYPPAEIADDKMHGVVKFDAQSGMQSKTKGKTLSYTQYFADALVAEAERDDKIVAIHAAMGGGTGLNTFENRFSKRCFDVGIAEQHAVTFAAGLATEGLKPFCAIYSSFLQRGYDQVVHDVDLQKLPVRFALDRAGLVGADGPTHCGAFDTTFMACLPNMVVMAPSDESELMHMVATAAAIDDRPSCFRYPRGNGIGSLLPPNNKGTPIEVGRGRILKEGSRVALLGYGTIVQSCLAAHELLKALGISVTVADARFCKPLDGRLIKKLAKEHEVLITIEEGSVGGFSSHVAHYMALNGLLDGNLKWRAMTLPDRYVEHGDQKYQIEEAGLTPKHIAARVLSLISENKESVHLLNELETLANELREEIVYTVSKIGGHLSSNLGVAELTVSLHHVFDTPQDKIIWDVGHQSYPHKILTGRRSRMGTIRQTGGLAGFPKRDESKHDAFGAGHSSTSISAGLGMAVGRDLLGKNNHVIAVIGDGAMTAGQAYEAMNNAGFLDSNLIIVLNDNRQVSLPTANLDGPTPPVGALSRSLTRLQTSRKFRELREVVKGVTKKLGDQTHEVAAKMDSYMRGMVGGHGACMFDDLGLYYVGPVDGHNVEDLVYVFNKIKSMPNSGPVLIHVITEKGKGYPPAEIADDKMHGVVKFDAQSGLQSKTKGKTLSYTQYFADALVAEAERDDKIVAIHAAMGGGTGLNTFENRFSKRCFDVGIAEQHAVTFAAGLATEGLKPFCAIYSSFLQRGYDQVVHDVDLQKLPVRFALDRAGLVGADGPTHCGAFDTTFMACLPNMVVMAPSDESELMHMVATAAAIDDRPSCFRYPRGNGIGSLLPPNNKGTPIEVGRGRILKEGSRVALLGYGTIVQSCLAAHELLKTLGISSDCGRCTILQAVRWKWRAMTLPDRYVEHGDQKYQIEEAGLTPKHIAARVLSLIIWQRNPSDCLEPDKGSDKDDEAGGSGGMDDAIGLNISEGPSDLAVQVI</sequence>
<dbReference type="SUPFAM" id="SSF52922">
    <property type="entry name" value="TK C-terminal domain-like"/>
    <property type="match status" value="2"/>
</dbReference>
<dbReference type="Proteomes" id="UP001408789">
    <property type="component" value="Unassembled WGS sequence"/>
</dbReference>
<comment type="cofactor">
    <cofactor evidence="1">
        <name>Mg(2+)</name>
        <dbReference type="ChEBI" id="CHEBI:18420"/>
    </cofactor>
</comment>
<feature type="domain" description="Transketolase-like pyrimidine-binding" evidence="14">
    <location>
        <begin position="1034"/>
        <end position="1199"/>
    </location>
</feature>
<evidence type="ECO:0000313" key="16">
    <source>
        <dbReference type="Proteomes" id="UP001408789"/>
    </source>
</evidence>
<feature type="region of interest" description="Disordered" evidence="13">
    <location>
        <begin position="1312"/>
        <end position="1341"/>
    </location>
</feature>
<dbReference type="Pfam" id="PF02779">
    <property type="entry name" value="Transket_pyr"/>
    <property type="match status" value="2"/>
</dbReference>
<feature type="region of interest" description="Disordered" evidence="13">
    <location>
        <begin position="18"/>
        <end position="38"/>
    </location>
</feature>
<name>A0AAP0DPF5_9ASTR</name>
<evidence type="ECO:0000256" key="11">
    <source>
        <dbReference type="ARBA" id="ARBA00023052"/>
    </source>
</evidence>
<keyword evidence="7" id="KW-0808">Transferase</keyword>
<dbReference type="Gene3D" id="3.40.50.920">
    <property type="match status" value="1"/>
</dbReference>
<evidence type="ECO:0000256" key="7">
    <source>
        <dbReference type="ARBA" id="ARBA00022679"/>
    </source>
</evidence>
<dbReference type="FunFam" id="3.40.50.970:FF:000005">
    <property type="entry name" value="1-deoxy-D-xylulose-5-phosphate synthase"/>
    <property type="match status" value="2"/>
</dbReference>
<evidence type="ECO:0000259" key="14">
    <source>
        <dbReference type="SMART" id="SM00861"/>
    </source>
</evidence>
<dbReference type="EMBL" id="JBCNJP010000007">
    <property type="protein sequence ID" value="KAK9076803.1"/>
    <property type="molecule type" value="Genomic_DNA"/>
</dbReference>